<accession>A0ABT3X347</accession>
<dbReference type="Pfam" id="PF00440">
    <property type="entry name" value="TetR_N"/>
    <property type="match status" value="1"/>
</dbReference>
<feature type="DNA-binding region" description="H-T-H motif" evidence="2">
    <location>
        <begin position="25"/>
        <end position="44"/>
    </location>
</feature>
<evidence type="ECO:0000256" key="1">
    <source>
        <dbReference type="ARBA" id="ARBA00023125"/>
    </source>
</evidence>
<evidence type="ECO:0000259" key="3">
    <source>
        <dbReference type="PROSITE" id="PS50977"/>
    </source>
</evidence>
<dbReference type="PROSITE" id="PS50977">
    <property type="entry name" value="HTH_TETR_2"/>
    <property type="match status" value="1"/>
</dbReference>
<protein>
    <submittedName>
        <fullName evidence="4">Helix-turn-helix domain containing protein</fullName>
    </submittedName>
</protein>
<dbReference type="InterPro" id="IPR023772">
    <property type="entry name" value="DNA-bd_HTH_TetR-type_CS"/>
</dbReference>
<dbReference type="RefSeq" id="WP_267151265.1">
    <property type="nucleotide sequence ID" value="NZ_JAPMLT010000003.1"/>
</dbReference>
<dbReference type="PANTHER" id="PTHR43479:SF22">
    <property type="entry name" value="TRANSCRIPTIONAL REGULATOR, TETR FAMILY"/>
    <property type="match status" value="1"/>
</dbReference>
<organism evidence="4 5">
    <name type="scientific">Tumebacillus lacus</name>
    <dbReference type="NCBI Taxonomy" id="2995335"/>
    <lineage>
        <taxon>Bacteria</taxon>
        <taxon>Bacillati</taxon>
        <taxon>Bacillota</taxon>
        <taxon>Bacilli</taxon>
        <taxon>Bacillales</taxon>
        <taxon>Alicyclobacillaceae</taxon>
        <taxon>Tumebacillus</taxon>
    </lineage>
</organism>
<name>A0ABT3X347_9BACL</name>
<gene>
    <name evidence="4" type="ORF">OS242_08590</name>
</gene>
<dbReference type="PROSITE" id="PS01081">
    <property type="entry name" value="HTH_TETR_1"/>
    <property type="match status" value="1"/>
</dbReference>
<dbReference type="InterPro" id="IPR050624">
    <property type="entry name" value="HTH-type_Tx_Regulator"/>
</dbReference>
<sequence>MNEKKRQIIEAAIRLFAQKGYHATSIQEIADTLGIAKGSLYFYFKSKEDLFVSVFEYHIDQILQQFHLVSDDKSLSPRDKMFKLLMENFDRHRESRDFFQMLMKERFEINEEIGKLILNLRAQSLSWYQTCIIEMYGAEGQPYSLDAAMMFSAMTVEYMHHLTLDNIEYETKPIALYLLERLDDLMRGMIAKGQPPLLSPDRIHQFLPAAGFGIASEIHQIRSLLASLGLPPDRREEIESSLLVLTDELAKAEPQPVIIKGMIAYLHTLALPELNPHLDRIAALALPAQ</sequence>
<proteinExistence type="predicted"/>
<evidence type="ECO:0000313" key="5">
    <source>
        <dbReference type="Proteomes" id="UP001208017"/>
    </source>
</evidence>
<dbReference type="SUPFAM" id="SSF46689">
    <property type="entry name" value="Homeodomain-like"/>
    <property type="match status" value="1"/>
</dbReference>
<dbReference type="EMBL" id="JAPMLT010000003">
    <property type="protein sequence ID" value="MCX7570021.1"/>
    <property type="molecule type" value="Genomic_DNA"/>
</dbReference>
<dbReference type="Gene3D" id="1.10.357.10">
    <property type="entry name" value="Tetracycline Repressor, domain 2"/>
    <property type="match status" value="1"/>
</dbReference>
<dbReference type="InterPro" id="IPR009057">
    <property type="entry name" value="Homeodomain-like_sf"/>
</dbReference>
<dbReference type="Proteomes" id="UP001208017">
    <property type="component" value="Unassembled WGS sequence"/>
</dbReference>
<dbReference type="Gene3D" id="1.10.10.60">
    <property type="entry name" value="Homeodomain-like"/>
    <property type="match status" value="1"/>
</dbReference>
<keyword evidence="5" id="KW-1185">Reference proteome</keyword>
<feature type="domain" description="HTH tetR-type" evidence="3">
    <location>
        <begin position="2"/>
        <end position="62"/>
    </location>
</feature>
<dbReference type="PANTHER" id="PTHR43479">
    <property type="entry name" value="ACREF/ENVCD OPERON REPRESSOR-RELATED"/>
    <property type="match status" value="1"/>
</dbReference>
<dbReference type="PRINTS" id="PR00455">
    <property type="entry name" value="HTHTETR"/>
</dbReference>
<dbReference type="InterPro" id="IPR001647">
    <property type="entry name" value="HTH_TetR"/>
</dbReference>
<reference evidence="4 5" key="1">
    <citation type="submission" date="2022-11" db="EMBL/GenBank/DDBJ databases">
        <title>Study of microbial diversity in lake waters.</title>
        <authorList>
            <person name="Zhang J."/>
        </authorList>
    </citation>
    <scope>NUCLEOTIDE SEQUENCE [LARGE SCALE GENOMIC DNA]</scope>
    <source>
        <strain evidence="4 5">DT12</strain>
    </source>
</reference>
<evidence type="ECO:0000256" key="2">
    <source>
        <dbReference type="PROSITE-ProRule" id="PRU00335"/>
    </source>
</evidence>
<comment type="caution">
    <text evidence="4">The sequence shown here is derived from an EMBL/GenBank/DDBJ whole genome shotgun (WGS) entry which is preliminary data.</text>
</comment>
<keyword evidence="1 2" id="KW-0238">DNA-binding</keyword>
<evidence type="ECO:0000313" key="4">
    <source>
        <dbReference type="EMBL" id="MCX7570021.1"/>
    </source>
</evidence>